<evidence type="ECO:0000313" key="7">
    <source>
        <dbReference type="EMBL" id="SCX79724.1"/>
    </source>
</evidence>
<reference evidence="7 8" key="1">
    <citation type="submission" date="2016-10" db="EMBL/GenBank/DDBJ databases">
        <authorList>
            <person name="de Groot N.N."/>
        </authorList>
    </citation>
    <scope>NUCLEOTIDE SEQUENCE [LARGE SCALE GENOMIC DNA]</scope>
    <source>
        <strain evidence="7 8">AA1</strain>
    </source>
</reference>
<dbReference type="SUPFAM" id="SSF49785">
    <property type="entry name" value="Galactose-binding domain-like"/>
    <property type="match status" value="1"/>
</dbReference>
<dbReference type="CDD" id="cd00198">
    <property type="entry name" value="vWFA"/>
    <property type="match status" value="1"/>
</dbReference>
<dbReference type="Gene3D" id="3.40.50.410">
    <property type="entry name" value="von Willebrand factor, type A domain"/>
    <property type="match status" value="1"/>
</dbReference>
<keyword evidence="8" id="KW-1185">Reference proteome</keyword>
<dbReference type="InterPro" id="IPR002035">
    <property type="entry name" value="VWF_A"/>
</dbReference>
<dbReference type="Proteomes" id="UP000198870">
    <property type="component" value="Unassembled WGS sequence"/>
</dbReference>
<dbReference type="InterPro" id="IPR011990">
    <property type="entry name" value="TPR-like_helical_dom_sf"/>
</dbReference>
<organism evidence="7 8">
    <name type="scientific">Desulfoluna spongiiphila</name>
    <dbReference type="NCBI Taxonomy" id="419481"/>
    <lineage>
        <taxon>Bacteria</taxon>
        <taxon>Pseudomonadati</taxon>
        <taxon>Thermodesulfobacteriota</taxon>
        <taxon>Desulfobacteria</taxon>
        <taxon>Desulfobacterales</taxon>
        <taxon>Desulfolunaceae</taxon>
        <taxon>Desulfoluna</taxon>
    </lineage>
</organism>
<dbReference type="InterPro" id="IPR057561">
    <property type="entry name" value="NADase_transloc"/>
</dbReference>
<dbReference type="PROSITE" id="PS50234">
    <property type="entry name" value="VWFA"/>
    <property type="match status" value="1"/>
</dbReference>
<dbReference type="SUPFAM" id="SSF53300">
    <property type="entry name" value="vWA-like"/>
    <property type="match status" value="1"/>
</dbReference>
<dbReference type="Gene3D" id="2.60.120.260">
    <property type="entry name" value="Galactose-binding domain-like"/>
    <property type="match status" value="1"/>
</dbReference>
<feature type="repeat" description="TPR" evidence="4">
    <location>
        <begin position="489"/>
        <end position="522"/>
    </location>
</feature>
<evidence type="ECO:0000259" key="6">
    <source>
        <dbReference type="PROSITE" id="PS50234"/>
    </source>
</evidence>
<dbReference type="EMBL" id="FMUX01000001">
    <property type="protein sequence ID" value="SCX79724.1"/>
    <property type="molecule type" value="Genomic_DNA"/>
</dbReference>
<dbReference type="Pfam" id="PF25106">
    <property type="entry name" value="VWA_4"/>
    <property type="match status" value="1"/>
</dbReference>
<dbReference type="PANTHER" id="PTHR47763:SF1">
    <property type="entry name" value="DUF659 DOMAIN-CONTAINING PROTEIN"/>
    <property type="match status" value="1"/>
</dbReference>
<dbReference type="SMART" id="SM00028">
    <property type="entry name" value="TPR"/>
    <property type="match status" value="3"/>
</dbReference>
<feature type="chain" id="PRO_5011688964" evidence="5">
    <location>
        <begin position="24"/>
        <end position="577"/>
    </location>
</feature>
<dbReference type="InterPro" id="IPR036465">
    <property type="entry name" value="vWFA_dom_sf"/>
</dbReference>
<dbReference type="SUPFAM" id="SSF48452">
    <property type="entry name" value="TPR-like"/>
    <property type="match status" value="1"/>
</dbReference>
<dbReference type="SMART" id="SM00327">
    <property type="entry name" value="VWA"/>
    <property type="match status" value="1"/>
</dbReference>
<dbReference type="InterPro" id="IPR019734">
    <property type="entry name" value="TPR_rpt"/>
</dbReference>
<name>A0A1G5APC8_9BACT</name>
<dbReference type="GO" id="GO:0004674">
    <property type="term" value="F:protein serine/threonine kinase activity"/>
    <property type="evidence" value="ECO:0007669"/>
    <property type="project" value="TreeGrafter"/>
</dbReference>
<dbReference type="PANTHER" id="PTHR47763">
    <property type="entry name" value="ALPHA-PROTEIN KINASE VWKA"/>
    <property type="match status" value="1"/>
</dbReference>
<feature type="domain" description="VWFA" evidence="6">
    <location>
        <begin position="90"/>
        <end position="297"/>
    </location>
</feature>
<dbReference type="Gene3D" id="1.25.40.10">
    <property type="entry name" value="Tetratricopeptide repeat domain"/>
    <property type="match status" value="1"/>
</dbReference>
<keyword evidence="2" id="KW-0964">Secreted</keyword>
<accession>A0A1G5APC8</accession>
<dbReference type="GO" id="GO:0005737">
    <property type="term" value="C:cytoplasm"/>
    <property type="evidence" value="ECO:0007669"/>
    <property type="project" value="TreeGrafter"/>
</dbReference>
<keyword evidence="4" id="KW-0802">TPR repeat</keyword>
<gene>
    <name evidence="7" type="ORF">SAMN05216233_101354</name>
</gene>
<dbReference type="NCBIfam" id="NF047619">
    <property type="entry name" value="NADase_discoid"/>
    <property type="match status" value="1"/>
</dbReference>
<dbReference type="RefSeq" id="WP_092207653.1">
    <property type="nucleotide sequence ID" value="NZ_FMUX01000001.1"/>
</dbReference>
<evidence type="ECO:0000256" key="4">
    <source>
        <dbReference type="PROSITE-ProRule" id="PRU00339"/>
    </source>
</evidence>
<comment type="subcellular location">
    <subcellularLocation>
        <location evidence="1">Secreted</location>
    </subcellularLocation>
</comment>
<feature type="signal peptide" evidence="5">
    <location>
        <begin position="1"/>
        <end position="23"/>
    </location>
</feature>
<keyword evidence="3 5" id="KW-0732">Signal</keyword>
<proteinExistence type="predicted"/>
<feature type="repeat" description="TPR" evidence="4">
    <location>
        <begin position="529"/>
        <end position="562"/>
    </location>
</feature>
<dbReference type="PROSITE" id="PS50005">
    <property type="entry name" value="TPR"/>
    <property type="match status" value="3"/>
</dbReference>
<evidence type="ECO:0000256" key="2">
    <source>
        <dbReference type="ARBA" id="ARBA00022525"/>
    </source>
</evidence>
<sequence length="577" mass="64420">MSKIIKMCSLILVGIFSIAEAHAATGKAFIQPIVTDFPQIQLNVNILDSNGHPVYGLKPEQFSLMEDLKSVEITGFEAKKAEEMKHNKVDIVFVFDDTGSMASEIKGLKEKTIEFADIIQSSGFDYELGLITYKDTINKPFRRTKNAEAFKGWVSSLHATGGADEPENALDAIEAAYRQPFRDEARVIFILITDATFHARDAISPLSMQEIITDLAERNIQLHVVGPNIDQYKAMTSELGGTFYDKDSGQFKRIITQIAGGSSGNYTLTFASRRPSYDFTWRSVELTLAGHPLADNVTQYQAPSWVTASSRRYSLKGNESPYSPHFVVDGDKNTCWAEGVAGSGVKEWIALNFNEPVMADHFTIHPPKNGVRMPSSISVTLNGDDKRHYEVDPGSGLISGTFDKDLPITQFKVTIEKASGDTVGFSKIELSGGKPRALVGPLKKAQEIRFSRKISRDMNKKGEELYHKKKYDEAIYYYKESIEKDPTYAQAFSNLGLAYQRADDYPNAIWANRKAIALARGKHKKTVSASSYYNIARIFEAQNKYEEALQNFIWAKSFKSHSAYDSGIARMNEKLGM</sequence>
<dbReference type="InterPro" id="IPR052969">
    <property type="entry name" value="Thr-specific_kinase-like"/>
</dbReference>
<evidence type="ECO:0000256" key="3">
    <source>
        <dbReference type="ARBA" id="ARBA00022729"/>
    </source>
</evidence>
<dbReference type="Pfam" id="PF13414">
    <property type="entry name" value="TPR_11"/>
    <property type="match status" value="1"/>
</dbReference>
<feature type="repeat" description="TPR" evidence="4">
    <location>
        <begin position="455"/>
        <end position="488"/>
    </location>
</feature>
<evidence type="ECO:0000313" key="8">
    <source>
        <dbReference type="Proteomes" id="UP000198870"/>
    </source>
</evidence>
<evidence type="ECO:0000256" key="1">
    <source>
        <dbReference type="ARBA" id="ARBA00004613"/>
    </source>
</evidence>
<dbReference type="InterPro" id="IPR008979">
    <property type="entry name" value="Galactose-bd-like_sf"/>
</dbReference>
<dbReference type="OrthoDB" id="5420868at2"/>
<dbReference type="STRING" id="419481.SAMN05216233_101354"/>
<evidence type="ECO:0000256" key="5">
    <source>
        <dbReference type="SAM" id="SignalP"/>
    </source>
</evidence>
<dbReference type="InterPro" id="IPR056861">
    <property type="entry name" value="HMCN1-like_VWA"/>
</dbReference>
<protein>
    <submittedName>
        <fullName evidence="7">von Willebrand factor type A domain-containing protein</fullName>
    </submittedName>
</protein>
<dbReference type="AlphaFoldDB" id="A0A1G5APC8"/>
<dbReference type="Pfam" id="PF25302">
    <property type="entry name" value="NADase_transloc"/>
    <property type="match status" value="1"/>
</dbReference>